<feature type="transmembrane region" description="Helical" evidence="1">
    <location>
        <begin position="32"/>
        <end position="51"/>
    </location>
</feature>
<keyword evidence="1" id="KW-0812">Transmembrane</keyword>
<feature type="transmembrane region" description="Helical" evidence="1">
    <location>
        <begin position="63"/>
        <end position="83"/>
    </location>
</feature>
<sequence length="84" mass="9245">MCSGGDMVLLVDGIACWVLFLAGGCVRLVELAFLMVVCFCGGWLLGVGVLFDISIVCQLFYDIFLVLGWLVLLLVGLMLFFWMS</sequence>
<evidence type="ECO:0000313" key="3">
    <source>
        <dbReference type="Proteomes" id="UP000000376"/>
    </source>
</evidence>
<accession>D7BL29</accession>
<keyword evidence="1" id="KW-1133">Transmembrane helix</keyword>
<dbReference type="AlphaFoldDB" id="D7BL29"/>
<proteinExistence type="predicted"/>
<feature type="transmembrane region" description="Helical" evidence="1">
    <location>
        <begin position="7"/>
        <end position="26"/>
    </location>
</feature>
<organism evidence="2 3">
    <name type="scientific">Arcanobacterium haemolyticum (strain ATCC 9345 / DSM 20595 / CCM 5947 / CCUG 17215 / LMG 16163 / NBRC 15585 / NCTC 8452 / 11018)</name>
    <dbReference type="NCBI Taxonomy" id="644284"/>
    <lineage>
        <taxon>Bacteria</taxon>
        <taxon>Bacillati</taxon>
        <taxon>Actinomycetota</taxon>
        <taxon>Actinomycetes</taxon>
        <taxon>Actinomycetales</taxon>
        <taxon>Actinomycetaceae</taxon>
        <taxon>Arcanobacterium</taxon>
    </lineage>
</organism>
<reference evidence="2 3" key="1">
    <citation type="journal article" date="2010" name="Stand. Genomic Sci.">
        <title>Complete genome sequence of Arcanobacterium haemolyticum type strain (11018).</title>
        <authorList>
            <person name="Yasawong M."/>
            <person name="Teshima H."/>
            <person name="Lapidus A."/>
            <person name="Nolan M."/>
            <person name="Lucas S."/>
            <person name="Glavina Del Rio T."/>
            <person name="Tice H."/>
            <person name="Cheng J."/>
            <person name="Bruce D."/>
            <person name="Detter C."/>
            <person name="Tapia R."/>
            <person name="Han C."/>
            <person name="Goodwin L."/>
            <person name="Pitluck S."/>
            <person name="Liolios K."/>
            <person name="Ivanova N."/>
            <person name="Mavromatis K."/>
            <person name="Mikhailova N."/>
            <person name="Pati A."/>
            <person name="Chen A."/>
            <person name="Palaniappan K."/>
            <person name="Land M."/>
            <person name="Hauser L."/>
            <person name="Chang Y."/>
            <person name="Jeffries C."/>
            <person name="Rohde M."/>
            <person name="Sikorski J."/>
            <person name="Pukall R."/>
            <person name="Goker M."/>
            <person name="Woyke T."/>
            <person name="Bristow J."/>
            <person name="Eisen J."/>
            <person name="Markowitz V."/>
            <person name="Hugenholtz P."/>
            <person name="Kyrpides N."/>
            <person name="Klenk H."/>
        </authorList>
    </citation>
    <scope>NUCLEOTIDE SEQUENCE [LARGE SCALE GENOMIC DNA]</scope>
    <source>
        <strain evidence="3">ATCC 9345 / DSM 20595 / CCUG 17215 / LMG 16163 / NBRC 15585 / NCTC 8452 / 11018</strain>
    </source>
</reference>
<name>D7BL29_ARCHD</name>
<dbReference type="HOGENOM" id="CLU_2520412_0_0_11"/>
<keyword evidence="1" id="KW-0472">Membrane</keyword>
<dbReference type="EMBL" id="CP002045">
    <property type="protein sequence ID" value="ADH93359.1"/>
    <property type="molecule type" value="Genomic_DNA"/>
</dbReference>
<keyword evidence="3" id="KW-1185">Reference proteome</keyword>
<gene>
    <name evidence="2" type="ordered locus">Arch_1674</name>
</gene>
<dbReference type="RefSeq" id="WP_013170845.1">
    <property type="nucleotide sequence ID" value="NC_014218.1"/>
</dbReference>
<protein>
    <submittedName>
        <fullName evidence="2">Uncharacterized protein</fullName>
    </submittedName>
</protein>
<dbReference type="Proteomes" id="UP000000376">
    <property type="component" value="Chromosome"/>
</dbReference>
<evidence type="ECO:0000256" key="1">
    <source>
        <dbReference type="SAM" id="Phobius"/>
    </source>
</evidence>
<evidence type="ECO:0000313" key="2">
    <source>
        <dbReference type="EMBL" id="ADH93359.1"/>
    </source>
</evidence>
<dbReference type="KEGG" id="ahe:Arch_1674"/>